<evidence type="ECO:0000256" key="6">
    <source>
        <dbReference type="ARBA" id="ARBA00023273"/>
    </source>
</evidence>
<evidence type="ECO:0000313" key="15">
    <source>
        <dbReference type="Proteomes" id="UP001244341"/>
    </source>
</evidence>
<evidence type="ECO:0000313" key="14">
    <source>
        <dbReference type="EMBL" id="WIA10003.1"/>
    </source>
</evidence>
<dbReference type="InterPro" id="IPR001680">
    <property type="entry name" value="WD40_rpt"/>
</dbReference>
<dbReference type="Gene3D" id="1.25.40.10">
    <property type="entry name" value="Tetratricopeptide repeat domain"/>
    <property type="match status" value="1"/>
</dbReference>
<evidence type="ECO:0000256" key="4">
    <source>
        <dbReference type="ARBA" id="ARBA00022803"/>
    </source>
</evidence>
<dbReference type="SUPFAM" id="SSF82171">
    <property type="entry name" value="DPP6 N-terminal domain-like"/>
    <property type="match status" value="1"/>
</dbReference>
<dbReference type="Pfam" id="PF23383">
    <property type="entry name" value="Beta-prop_IFT140_1st"/>
    <property type="match status" value="1"/>
</dbReference>
<dbReference type="Proteomes" id="UP001244341">
    <property type="component" value="Chromosome 2b"/>
</dbReference>
<evidence type="ECO:0000256" key="3">
    <source>
        <dbReference type="ARBA" id="ARBA00022737"/>
    </source>
</evidence>
<sequence>MEVFHTQTFNGSGQHEPGLWGWSKAPQVQPLLAVASGGNAVGVYTAQGTPWAPAKGAVKNIRGTQAACIAWHPSKLLLAIAWQDGAVSVWDAAQRHMEEDSKMHRHPISHLQWDAAGTCLLTADTQGKVVVWEVDWHQQLQPKGSVAEKGCTITHAVIASRLATGVNSQQSAAIAYYAISTPGSGTVTIKWLDEQGHSGIVQDIGEGLLALLHYSERQQLVAVTGSGSAMVLGSNSSTGSAAAAAEWAVLMRVKFAGVSGSAKLQVGKLPSTLCWGPSAQLLAASCGDGLHLCTRALLHHKLCEGFAVMQESAGRVLLEQLEGPPRPPGRISTSLQLAGLDVTANALLLHDGRQAHVYRISESVVKQTLMFDEAQGQPLLLDTNNEYLAVLTSTAQVRVFRLAGREAKPHAGPGPLLAAGCATDGLQLDAIRVNCNGTMVCAVGSQPGSGGCQDPRLFAYSAETNGPLIFDFTKDWRAPRAVSWDLRDPRLLAVQTCQLSNTQSSSQTSSDESSGGSHDPGAGQQAAAPANGCSAASIAVMFATADAGLLLQEYQDVQQAGSHGFLGVSAPHLLLHKKSLVSAPGAPSYSSNVTRVPLLGFSGLGSVDDATRAALLDFNYLLAVGRLEEAFRAVAALRSPAVWRSMAHMAIKNKRLDVAEHCLGNMEHVRGARALRESAAVPQLDARVGLVAVQLGLANDAARLFSACERWDLLEQLHMAAGRWEAALDVAAKQDRIHLQSVHHAYARHLEAIGDLKGAMQHYMESGTAASEVPRMLWQLGELPELEQLVLQSCEPGLLTWWARFCESKGRFEQALGCYQRAGNQLAALRIHCATGNWQAAEELMAASQDPAAAFHLARLYEAQGKVPEALRCYSTSKRYSHGARLAKRYGMDQELLSLALKSPPGVMLEAADHLLAAGNAEAAALLYQKGGKLGKALEMALGCGLYGALDSIAEALDKDQDPMLMARCAEAFVSAGHHAKAVSLLVRAGEPARALELLLQHEVPLSEELAEALTPEKTPDNADTRSSVLMRIAQAAKHQGLYHLACKKYTQAGDRLKAMKALIKSGDTDKIVFFAGVSRQNEVYIMAANYLQSLDWRANPELLKHILGFYTKARAADRLAGFYSGCAQLEIDDFKEYGKALQALQEAAKHLAKSRVTDSEAQMAALDARMQRIQRFCAARDMLPSDPAGAVTICQQLLQELPDQQDPAPDVRAGDIYALLVDWCCQQGNMPQALQLIQQMADNGLQPQAFLSQATAAQVQQATGMQLPTFQQQQQQQQQPAARAAAATEDDIADEVGEQLPFIQDQDDEYAGG</sequence>
<dbReference type="InterPro" id="IPR056155">
    <property type="entry name" value="Beta-prop_IFT140_2nd"/>
</dbReference>
<feature type="repeat" description="WD" evidence="7">
    <location>
        <begin position="101"/>
        <end position="135"/>
    </location>
</feature>
<evidence type="ECO:0000256" key="9">
    <source>
        <dbReference type="SAM" id="MobiDB-lite"/>
    </source>
</evidence>
<feature type="region of interest" description="Disordered" evidence="9">
    <location>
        <begin position="497"/>
        <end position="528"/>
    </location>
</feature>
<evidence type="ECO:0000256" key="5">
    <source>
        <dbReference type="ARBA" id="ARBA00023069"/>
    </source>
</evidence>
<feature type="domain" description="IFT140 second beta-propeller" evidence="11">
    <location>
        <begin position="477"/>
        <end position="578"/>
    </location>
</feature>
<dbReference type="PANTHER" id="PTHR15722:SF7">
    <property type="entry name" value="INTRAFLAGELLAR TRANSPORT PROTEIN 140 HOMOLOG"/>
    <property type="match status" value="1"/>
</dbReference>
<dbReference type="PROSITE" id="PS51375">
    <property type="entry name" value="PPR"/>
    <property type="match status" value="1"/>
</dbReference>
<dbReference type="Pfam" id="PF24762">
    <property type="entry name" value="TPR_IF140-IFT172"/>
    <property type="match status" value="1"/>
</dbReference>
<dbReference type="SMART" id="SM00320">
    <property type="entry name" value="WD40"/>
    <property type="match status" value="3"/>
</dbReference>
<dbReference type="InterPro" id="IPR056168">
    <property type="entry name" value="TPR_IF140/IFT172/WDR19"/>
</dbReference>
<evidence type="ECO:0000259" key="13">
    <source>
        <dbReference type="Pfam" id="PF24762"/>
    </source>
</evidence>
<evidence type="ECO:0000256" key="2">
    <source>
        <dbReference type="ARBA" id="ARBA00022574"/>
    </source>
</evidence>
<name>A0ABY8TLM0_TETOB</name>
<evidence type="ECO:0008006" key="16">
    <source>
        <dbReference type="Google" id="ProtNLM"/>
    </source>
</evidence>
<dbReference type="InterPro" id="IPR011990">
    <property type="entry name" value="TPR-like_helical_dom_sf"/>
</dbReference>
<dbReference type="PROSITE" id="PS50082">
    <property type="entry name" value="WD_REPEATS_2"/>
    <property type="match status" value="1"/>
</dbReference>
<dbReference type="PANTHER" id="PTHR15722">
    <property type="entry name" value="IFT140/172-RELATED"/>
    <property type="match status" value="1"/>
</dbReference>
<feature type="region of interest" description="Disordered" evidence="9">
    <location>
        <begin position="1271"/>
        <end position="1296"/>
    </location>
</feature>
<accession>A0ABY8TLM0</accession>
<evidence type="ECO:0000256" key="8">
    <source>
        <dbReference type="PROSITE-ProRule" id="PRU00708"/>
    </source>
</evidence>
<dbReference type="SUPFAM" id="SSF48452">
    <property type="entry name" value="TPR-like"/>
    <property type="match status" value="1"/>
</dbReference>
<evidence type="ECO:0000259" key="10">
    <source>
        <dbReference type="Pfam" id="PF23383"/>
    </source>
</evidence>
<feature type="repeat" description="PPR" evidence="8">
    <location>
        <begin position="1214"/>
        <end position="1248"/>
    </location>
</feature>
<dbReference type="Pfam" id="PF23385">
    <property type="entry name" value="Beta-prop_IFT140_2nd"/>
    <property type="match status" value="2"/>
</dbReference>
<keyword evidence="6" id="KW-0966">Cell projection</keyword>
<dbReference type="InterPro" id="IPR056156">
    <property type="entry name" value="TPR_IF140_C"/>
</dbReference>
<organism evidence="14 15">
    <name type="scientific">Tetradesmus obliquus</name>
    <name type="common">Green alga</name>
    <name type="synonym">Acutodesmus obliquus</name>
    <dbReference type="NCBI Taxonomy" id="3088"/>
    <lineage>
        <taxon>Eukaryota</taxon>
        <taxon>Viridiplantae</taxon>
        <taxon>Chlorophyta</taxon>
        <taxon>core chlorophytes</taxon>
        <taxon>Chlorophyceae</taxon>
        <taxon>CS clade</taxon>
        <taxon>Sphaeropleales</taxon>
        <taxon>Scenedesmaceae</taxon>
        <taxon>Tetradesmus</taxon>
    </lineage>
</organism>
<keyword evidence="3" id="KW-0677">Repeat</keyword>
<dbReference type="InterPro" id="IPR015943">
    <property type="entry name" value="WD40/YVTN_repeat-like_dom_sf"/>
</dbReference>
<feature type="domain" description="IF140 C-terminal TPR" evidence="12">
    <location>
        <begin position="1118"/>
        <end position="1241"/>
    </location>
</feature>
<keyword evidence="2 7" id="KW-0853">WD repeat</keyword>
<evidence type="ECO:0000256" key="1">
    <source>
        <dbReference type="ARBA" id="ARBA00004138"/>
    </source>
</evidence>
<dbReference type="Gene3D" id="1.25.40.470">
    <property type="match status" value="2"/>
</dbReference>
<reference evidence="14 15" key="1">
    <citation type="submission" date="2023-05" db="EMBL/GenBank/DDBJ databases">
        <title>A 100% complete, gapless, phased diploid assembly of the Scenedesmus obliquus UTEX 3031 genome.</title>
        <authorList>
            <person name="Biondi T.C."/>
            <person name="Hanschen E.R."/>
            <person name="Kwon T."/>
            <person name="Eng W."/>
            <person name="Kruse C.P.S."/>
            <person name="Koehler S.I."/>
            <person name="Kunde Y."/>
            <person name="Gleasner C.D."/>
            <person name="You Mak K.T."/>
            <person name="Polle J."/>
            <person name="Hovde B.T."/>
            <person name="Starkenburg S.R."/>
        </authorList>
    </citation>
    <scope>NUCLEOTIDE SEQUENCE [LARGE SCALE GENOMIC DNA]</scope>
    <source>
        <strain evidence="14 15">DOE0152z</strain>
    </source>
</reference>
<evidence type="ECO:0000259" key="12">
    <source>
        <dbReference type="Pfam" id="PF24760"/>
    </source>
</evidence>
<proteinExistence type="predicted"/>
<dbReference type="InterPro" id="IPR056154">
    <property type="entry name" value="Beta-prop_IFT140_1st"/>
</dbReference>
<dbReference type="NCBIfam" id="TIGR00756">
    <property type="entry name" value="PPR"/>
    <property type="match status" value="1"/>
</dbReference>
<keyword evidence="15" id="KW-1185">Reference proteome</keyword>
<feature type="domain" description="IF140/IFT172/WDR19 TPR" evidence="13">
    <location>
        <begin position="625"/>
        <end position="1110"/>
    </location>
</feature>
<dbReference type="Pfam" id="PF24760">
    <property type="entry name" value="TPR_IF140_C"/>
    <property type="match status" value="1"/>
</dbReference>
<dbReference type="EMBL" id="CP126209">
    <property type="protein sequence ID" value="WIA10003.1"/>
    <property type="molecule type" value="Genomic_DNA"/>
</dbReference>
<feature type="compositionally biased region" description="Low complexity" evidence="9">
    <location>
        <begin position="1272"/>
        <end position="1288"/>
    </location>
</feature>
<feature type="domain" description="IFT140 first beta-propeller" evidence="10">
    <location>
        <begin position="28"/>
        <end position="160"/>
    </location>
</feature>
<comment type="subcellular location">
    <subcellularLocation>
        <location evidence="1">Cell projection</location>
        <location evidence="1">Cilium</location>
    </subcellularLocation>
</comment>
<keyword evidence="4" id="KW-0802">TPR repeat</keyword>
<evidence type="ECO:0000256" key="7">
    <source>
        <dbReference type="PROSITE-ProRule" id="PRU00221"/>
    </source>
</evidence>
<dbReference type="InterPro" id="IPR002885">
    <property type="entry name" value="PPR_rpt"/>
</dbReference>
<protein>
    <recommendedName>
        <fullName evidence="16">Anaphase-promoting complex subunit 4 WD40 domain-containing protein</fullName>
    </recommendedName>
</protein>
<dbReference type="Gene3D" id="2.130.10.10">
    <property type="entry name" value="YVTN repeat-like/Quinoprotein amine dehydrogenase"/>
    <property type="match status" value="1"/>
</dbReference>
<feature type="compositionally biased region" description="Low complexity" evidence="9">
    <location>
        <begin position="500"/>
        <end position="528"/>
    </location>
</feature>
<feature type="domain" description="IFT140 second beta-propeller" evidence="11">
    <location>
        <begin position="364"/>
        <end position="475"/>
    </location>
</feature>
<keyword evidence="5" id="KW-0969">Cilium</keyword>
<evidence type="ECO:0000259" key="11">
    <source>
        <dbReference type="Pfam" id="PF23385"/>
    </source>
</evidence>
<gene>
    <name evidence="14" type="ORF">OEZ85_010215</name>
</gene>